<dbReference type="PANTHER" id="PTHR46268">
    <property type="entry name" value="STRESS RESPONSE PROTEIN NHAX"/>
    <property type="match status" value="1"/>
</dbReference>
<name>F7PIR8_9EURY</name>
<dbReference type="EMBL" id="AFNT02000033">
    <property type="protein sequence ID" value="ERJ05411.1"/>
    <property type="molecule type" value="Genomic_DNA"/>
</dbReference>
<dbReference type="GeneID" id="23800215"/>
<dbReference type="PANTHER" id="PTHR46268:SF15">
    <property type="entry name" value="UNIVERSAL STRESS PROTEIN HP_0031"/>
    <property type="match status" value="1"/>
</dbReference>
<evidence type="ECO:0000259" key="2">
    <source>
        <dbReference type="Pfam" id="PF00582"/>
    </source>
</evidence>
<dbReference type="STRING" id="1033806.HTIA_1227"/>
<comment type="similarity">
    <text evidence="1">Belongs to the universal stress protein A family.</text>
</comment>
<protein>
    <submittedName>
        <fullName evidence="3">Universal stress protein A (UpsA) domain protein</fullName>
    </submittedName>
    <submittedName>
        <fullName evidence="4">UpsA domain-containing protein</fullName>
    </submittedName>
</protein>
<dbReference type="EMBL" id="HF571520">
    <property type="protein sequence ID" value="CCQ33363.1"/>
    <property type="molecule type" value="Genomic_DNA"/>
</dbReference>
<reference evidence="3 6" key="3">
    <citation type="journal article" date="2014" name="Environ. Microbiol.">
        <title>Halorhabdus tiamatea: proteogenomics and glycosidase activity measurements identify the first cultivated euryarchaeon from a deep-sea anoxic brine lake as potential polysaccharide degrader.</title>
        <authorList>
            <person name="Werner J."/>
            <person name="Ferrer M."/>
            <person name="Michel G."/>
            <person name="Mann A.J."/>
            <person name="Huang S."/>
            <person name="Juarez S."/>
            <person name="Ciordia S."/>
            <person name="Albar J.P."/>
            <person name="Alcaide M."/>
            <person name="La Cono V."/>
            <person name="Yakimov M.M."/>
            <person name="Antunes A."/>
            <person name="Taborda M."/>
            <person name="Da Costa M.S."/>
            <person name="Amann R.I."/>
            <person name="Gloeckner F.O."/>
            <person name="Golyshina O.V."/>
            <person name="Golyshin P.N."/>
            <person name="Teeling H."/>
        </authorList>
    </citation>
    <scope>NUCLEOTIDE SEQUENCE [LARGE SCALE GENOMIC DNA]</scope>
    <source>
        <strain evidence="6">SARL4B</strain>
        <strain evidence="3">Type strain: SARL4B</strain>
    </source>
</reference>
<dbReference type="PRINTS" id="PR01438">
    <property type="entry name" value="UNVRSLSTRESS"/>
</dbReference>
<gene>
    <name evidence="4" type="ORF">HLRTI_002566</name>
    <name evidence="3" type="ORF">HTIA_1227</name>
</gene>
<dbReference type="Gene3D" id="3.40.50.620">
    <property type="entry name" value="HUPs"/>
    <property type="match status" value="1"/>
</dbReference>
<organism evidence="4 5">
    <name type="scientific">Halorhabdus tiamatea SARL4B</name>
    <dbReference type="NCBI Taxonomy" id="1033806"/>
    <lineage>
        <taxon>Archaea</taxon>
        <taxon>Methanobacteriati</taxon>
        <taxon>Methanobacteriota</taxon>
        <taxon>Stenosarchaea group</taxon>
        <taxon>Halobacteria</taxon>
        <taxon>Halobacteriales</taxon>
        <taxon>Haloarculaceae</taxon>
        <taxon>Halorhabdus</taxon>
    </lineage>
</organism>
<dbReference type="InterPro" id="IPR014729">
    <property type="entry name" value="Rossmann-like_a/b/a_fold"/>
</dbReference>
<evidence type="ECO:0000313" key="6">
    <source>
        <dbReference type="Proteomes" id="UP000015381"/>
    </source>
</evidence>
<dbReference type="Pfam" id="PF00582">
    <property type="entry name" value="Usp"/>
    <property type="match status" value="1"/>
</dbReference>
<dbReference type="Proteomes" id="UP000015381">
    <property type="component" value="Chromosome I"/>
</dbReference>
<dbReference type="HOGENOM" id="CLU_049301_11_4_2"/>
<proteinExistence type="inferred from homology"/>
<dbReference type="CDD" id="cd00293">
    <property type="entry name" value="USP-like"/>
    <property type="match status" value="1"/>
</dbReference>
<dbReference type="KEGG" id="hti:HTIA_1227"/>
<reference evidence="4 5" key="2">
    <citation type="journal article" date="2013" name="PLoS ONE">
        <title>INDIGO - INtegrated Data Warehouse of MIcrobial GenOmes with Examples from the Red Sea Extremophiles.</title>
        <authorList>
            <person name="Alam I."/>
            <person name="Antunes A."/>
            <person name="Kamau A.A."/>
            <person name="Ba Alawi W."/>
            <person name="Kalkatawi M."/>
            <person name="Stingl U."/>
            <person name="Bajic V.B."/>
        </authorList>
    </citation>
    <scope>NUCLEOTIDE SEQUENCE [LARGE SCALE GENOMIC DNA]</scope>
    <source>
        <strain evidence="4 5">SARL4B</strain>
    </source>
</reference>
<dbReference type="AlphaFoldDB" id="F7PIR8"/>
<evidence type="ECO:0000313" key="5">
    <source>
        <dbReference type="Proteomes" id="UP000003861"/>
    </source>
</evidence>
<feature type="domain" description="UspA" evidence="2">
    <location>
        <begin position="3"/>
        <end position="144"/>
    </location>
</feature>
<dbReference type="InterPro" id="IPR006016">
    <property type="entry name" value="UspA"/>
</dbReference>
<dbReference type="InterPro" id="IPR006015">
    <property type="entry name" value="Universal_stress_UspA"/>
</dbReference>
<dbReference type="Proteomes" id="UP000003861">
    <property type="component" value="Unassembled WGS sequence"/>
</dbReference>
<accession>F7PIR8</accession>
<evidence type="ECO:0000313" key="4">
    <source>
        <dbReference type="EMBL" id="ERJ05411.1"/>
    </source>
</evidence>
<reference evidence="4 5" key="1">
    <citation type="journal article" date="2011" name="J. Bacteriol.">
        <title>Genome sequence of Halorhabdus tiamatea, the first archaeon isolated from a deep-sea anoxic brine lake.</title>
        <authorList>
            <person name="Antunes A."/>
            <person name="Alam I."/>
            <person name="Bajic V.B."/>
            <person name="Stingl U."/>
        </authorList>
    </citation>
    <scope>NUCLEOTIDE SEQUENCE [LARGE SCALE GENOMIC DNA]</scope>
    <source>
        <strain evidence="4 5">SARL4B</strain>
    </source>
</reference>
<evidence type="ECO:0000256" key="1">
    <source>
        <dbReference type="ARBA" id="ARBA00008791"/>
    </source>
</evidence>
<dbReference type="OrthoDB" id="105697at2157"/>
<dbReference type="SUPFAM" id="SSF52402">
    <property type="entry name" value="Adenine nucleotide alpha hydrolases-like"/>
    <property type="match status" value="1"/>
</dbReference>
<keyword evidence="6" id="KW-1185">Reference proteome</keyword>
<dbReference type="eggNOG" id="arCOG02053">
    <property type="taxonomic scope" value="Archaea"/>
</dbReference>
<evidence type="ECO:0000313" key="3">
    <source>
        <dbReference type="EMBL" id="CCQ33363.1"/>
    </source>
</evidence>
<sequence length="144" mass="15195">MGETILLPVDESPLSARAIEFAGREHPEATVHLLHALDQVESNYDFDGTSLSASPDGQSGRIIENGRRVLADARESAAATGLDVAATELASGRPASQITTYAAEHGVDHIVMGSHGRTGLSRILLGSVTERVLRNSTVPVTVVR</sequence>
<dbReference type="RefSeq" id="WP_008525554.1">
    <property type="nucleotide sequence ID" value="NC_021921.1"/>
</dbReference>